<accession>A0A916QKA3</accession>
<dbReference type="Proteomes" id="UP000677218">
    <property type="component" value="Unassembled WGS sequence"/>
</dbReference>
<dbReference type="Pfam" id="PF09848">
    <property type="entry name" value="SLFN-g3_helicase"/>
    <property type="match status" value="1"/>
</dbReference>
<dbReference type="InterPro" id="IPR000305">
    <property type="entry name" value="GIY-YIG_endonuc"/>
</dbReference>
<dbReference type="Gene3D" id="3.40.50.300">
    <property type="entry name" value="P-loop containing nucleotide triphosphate hydrolases"/>
    <property type="match status" value="1"/>
</dbReference>
<evidence type="ECO:0000313" key="2">
    <source>
        <dbReference type="EMBL" id="GFZ27393.1"/>
    </source>
</evidence>
<reference evidence="2" key="1">
    <citation type="submission" date="2020-08" db="EMBL/GenBank/DDBJ databases">
        <title>Taxonomic study for Lactobacillus species isolated from hardwood bark.</title>
        <authorList>
            <person name="Tohno M."/>
            <person name="Tanizawa Y."/>
        </authorList>
    </citation>
    <scope>NUCLEOTIDE SEQUENCE</scope>
    <source>
        <strain evidence="2">B40</strain>
    </source>
</reference>
<dbReference type="InterPro" id="IPR018647">
    <property type="entry name" value="SLFN_3-like_DNA/RNA_helicase"/>
</dbReference>
<dbReference type="RefSeq" id="WP_212781084.1">
    <property type="nucleotide sequence ID" value="NZ_BMAY01000009.1"/>
</dbReference>
<dbReference type="AlphaFoldDB" id="A0A916QKA3"/>
<protein>
    <submittedName>
        <fullName evidence="2">GIY-YIG catalytic domain protein</fullName>
    </submittedName>
</protein>
<dbReference type="EMBL" id="BMAY01000009">
    <property type="protein sequence ID" value="GFZ27393.1"/>
    <property type="molecule type" value="Genomic_DNA"/>
</dbReference>
<evidence type="ECO:0000259" key="1">
    <source>
        <dbReference type="PROSITE" id="PS50164"/>
    </source>
</evidence>
<dbReference type="SUPFAM" id="SSF52540">
    <property type="entry name" value="P-loop containing nucleoside triphosphate hydrolases"/>
    <property type="match status" value="1"/>
</dbReference>
<gene>
    <name evidence="2" type="ORF">LCB40_12730</name>
</gene>
<organism evidence="2 3">
    <name type="scientific">Lactobacillus corticis</name>
    <dbReference type="NCBI Taxonomy" id="2201249"/>
    <lineage>
        <taxon>Bacteria</taxon>
        <taxon>Bacillati</taxon>
        <taxon>Bacillota</taxon>
        <taxon>Bacilli</taxon>
        <taxon>Lactobacillales</taxon>
        <taxon>Lactobacillaceae</taxon>
        <taxon>Lactobacillus</taxon>
    </lineage>
</organism>
<proteinExistence type="predicted"/>
<dbReference type="PROSITE" id="PS50164">
    <property type="entry name" value="GIY_YIG"/>
    <property type="match status" value="1"/>
</dbReference>
<keyword evidence="3" id="KW-1185">Reference proteome</keyword>
<sequence>MERKLPDPIIKKFEYSEKGLNEIKELDENKPNGKLLLRYPTVYVVNDKNQKVKQRNTQYSVYVGETNNIVQRTTQHLHEDPKNRDDWKKLSKSKTAQIYVIAYGHFNKSMTLDIENRFMLYLGSVENVKALYNRRTNSQDQYYPVEEVDEVFNNIWTKLNYKDKHLFPEMKLIRDSALFKASPFHKLTNEQLKAKNQILQKVKDAMDRNETGQLILVEGEAGAGKTVLLSNLFYDLCNPDPIDRKPVEARLLVNHDQQLKIYQNVASKLGLGKGKVDKPTIFINSEKTEDKHVDVILVDEGHLLWTQGKQAYRGENQLKDLQKRARIVILVFDPKQIVRTQQILTSDEISSLESEAHEKDNLITLHNQLRIDADPATINWLDNFIDKGIVGTLPTDSKYDIKVFESPAKLEQAIKAKNKVDIDSGYANGISRIIATFDWKFSSASKPKDEDYWMVKDSASDWKMPWNEQKKAKKRGINKNLSWAERPETIDEVGSIYTIQGSDLNYAGVIIGPSVGYENGKIVYYPEKHANKDAVQRRTLEDGSKKSFAPELIRNELNVLLTRGVHGLYIYAMDPNLRRKLSEVARGK</sequence>
<evidence type="ECO:0000313" key="3">
    <source>
        <dbReference type="Proteomes" id="UP000677218"/>
    </source>
</evidence>
<dbReference type="CDD" id="cd10439">
    <property type="entry name" value="GIY-YIG_COG3410"/>
    <property type="match status" value="1"/>
</dbReference>
<name>A0A916QKA3_9LACO</name>
<comment type="caution">
    <text evidence="2">The sequence shown here is derived from an EMBL/GenBank/DDBJ whole genome shotgun (WGS) entry which is preliminary data.</text>
</comment>
<feature type="domain" description="GIY-YIG" evidence="1">
    <location>
        <begin position="38"/>
        <end position="128"/>
    </location>
</feature>
<dbReference type="InterPro" id="IPR027417">
    <property type="entry name" value="P-loop_NTPase"/>
</dbReference>